<proteinExistence type="predicted"/>
<dbReference type="Proteomes" id="UP000299102">
    <property type="component" value="Unassembled WGS sequence"/>
</dbReference>
<dbReference type="AlphaFoldDB" id="A0A4C1YJJ4"/>
<reference evidence="1 2" key="1">
    <citation type="journal article" date="2019" name="Commun. Biol.">
        <title>The bagworm genome reveals a unique fibroin gene that provides high tensile strength.</title>
        <authorList>
            <person name="Kono N."/>
            <person name="Nakamura H."/>
            <person name="Ohtoshi R."/>
            <person name="Tomita M."/>
            <person name="Numata K."/>
            <person name="Arakawa K."/>
        </authorList>
    </citation>
    <scope>NUCLEOTIDE SEQUENCE [LARGE SCALE GENOMIC DNA]</scope>
</reference>
<organism evidence="1 2">
    <name type="scientific">Eumeta variegata</name>
    <name type="common">Bagworm moth</name>
    <name type="synonym">Eumeta japonica</name>
    <dbReference type="NCBI Taxonomy" id="151549"/>
    <lineage>
        <taxon>Eukaryota</taxon>
        <taxon>Metazoa</taxon>
        <taxon>Ecdysozoa</taxon>
        <taxon>Arthropoda</taxon>
        <taxon>Hexapoda</taxon>
        <taxon>Insecta</taxon>
        <taxon>Pterygota</taxon>
        <taxon>Neoptera</taxon>
        <taxon>Endopterygota</taxon>
        <taxon>Lepidoptera</taxon>
        <taxon>Glossata</taxon>
        <taxon>Ditrysia</taxon>
        <taxon>Tineoidea</taxon>
        <taxon>Psychidae</taxon>
        <taxon>Oiketicinae</taxon>
        <taxon>Eumeta</taxon>
    </lineage>
</organism>
<sequence>MELSNAGVSIENTADDWIIPNFRATWEKNAHEMYSDTGPSIDMVTIVFRMLHLLAKPTGQVGWIVVGYRRFETLDVGCGPETRFDVGVPQPKDDNTTWIRSDVCLIK</sequence>
<protein>
    <submittedName>
        <fullName evidence="1">Uncharacterized protein</fullName>
    </submittedName>
</protein>
<keyword evidence="2" id="KW-1185">Reference proteome</keyword>
<dbReference type="EMBL" id="BGZK01001231">
    <property type="protein sequence ID" value="GBP74992.1"/>
    <property type="molecule type" value="Genomic_DNA"/>
</dbReference>
<accession>A0A4C1YJJ4</accession>
<gene>
    <name evidence="1" type="ORF">EVAR_56283_1</name>
</gene>
<evidence type="ECO:0000313" key="2">
    <source>
        <dbReference type="Proteomes" id="UP000299102"/>
    </source>
</evidence>
<comment type="caution">
    <text evidence="1">The sequence shown here is derived from an EMBL/GenBank/DDBJ whole genome shotgun (WGS) entry which is preliminary data.</text>
</comment>
<name>A0A4C1YJJ4_EUMVA</name>
<evidence type="ECO:0000313" key="1">
    <source>
        <dbReference type="EMBL" id="GBP74992.1"/>
    </source>
</evidence>